<dbReference type="InterPro" id="IPR000742">
    <property type="entry name" value="EGF"/>
</dbReference>
<evidence type="ECO:0000256" key="5">
    <source>
        <dbReference type="SAM" id="MobiDB-lite"/>
    </source>
</evidence>
<dbReference type="PANTHER" id="PTHR22803">
    <property type="entry name" value="MANNOSE, PHOSPHOLIPASE, LECTIN RECEPTOR RELATED"/>
    <property type="match status" value="1"/>
</dbReference>
<dbReference type="PROSITE" id="PS00022">
    <property type="entry name" value="EGF_1"/>
    <property type="match status" value="1"/>
</dbReference>
<dbReference type="SMART" id="SM00034">
    <property type="entry name" value="CLECT"/>
    <property type="match status" value="1"/>
</dbReference>
<feature type="chain" id="PRO_5026715870" description="C-type lectin domain-containing protein" evidence="6">
    <location>
        <begin position="22"/>
        <end position="295"/>
    </location>
</feature>
<feature type="domain" description="EGF-like" evidence="7">
    <location>
        <begin position="24"/>
        <end position="60"/>
    </location>
</feature>
<dbReference type="SUPFAM" id="SSF56436">
    <property type="entry name" value="C-type lectin-like"/>
    <property type="match status" value="1"/>
</dbReference>
<dbReference type="EMBL" id="CACVKT020005897">
    <property type="protein sequence ID" value="CAC5398374.1"/>
    <property type="molecule type" value="Genomic_DNA"/>
</dbReference>
<reference evidence="9 10" key="1">
    <citation type="submission" date="2020-06" db="EMBL/GenBank/DDBJ databases">
        <authorList>
            <person name="Li R."/>
            <person name="Bekaert M."/>
        </authorList>
    </citation>
    <scope>NUCLEOTIDE SEQUENCE [LARGE SCALE GENOMIC DNA]</scope>
    <source>
        <strain evidence="10">wild</strain>
    </source>
</reference>
<feature type="domain" description="C-type lectin" evidence="8">
    <location>
        <begin position="122"/>
        <end position="233"/>
    </location>
</feature>
<keyword evidence="10" id="KW-1185">Reference proteome</keyword>
<dbReference type="AlphaFoldDB" id="A0A6J8CTI4"/>
<evidence type="ECO:0000259" key="7">
    <source>
        <dbReference type="PROSITE" id="PS50026"/>
    </source>
</evidence>
<sequence length="295" mass="32806">MNCTTVTVVIAMLVMVMFVHSIENEDPCFENPCNNGGTCTVIESGFSCMCSSGFTGTLCDVEQCPKPRTMKCDDGVLTTGDNLSCMEGYTRIVYATSMCLNQPIEDTMCIPGDINVATLRFYGSSKYLFVRTFTNVHDAKNSCSRVCGSLVEINNEEENTFLATTAEELQISSLTIGLEHNGEEFVWSSGNTTDAYSNWDSAENFESTCVYLVSGNTKWNTLDCIGLSQSVCEISSNGFNMMRRSPRIIKLSRKARESQNDKEKPKRLQNGTEENSKPLQNDKENPKRLQNDKES</sequence>
<dbReference type="SMART" id="SM00181">
    <property type="entry name" value="EGF"/>
    <property type="match status" value="1"/>
</dbReference>
<evidence type="ECO:0000259" key="8">
    <source>
        <dbReference type="PROSITE" id="PS50041"/>
    </source>
</evidence>
<evidence type="ECO:0000313" key="10">
    <source>
        <dbReference type="Proteomes" id="UP000507470"/>
    </source>
</evidence>
<dbReference type="InterPro" id="IPR050111">
    <property type="entry name" value="C-type_lectin/snaclec_domain"/>
</dbReference>
<dbReference type="Pfam" id="PF00008">
    <property type="entry name" value="EGF"/>
    <property type="match status" value="1"/>
</dbReference>
<evidence type="ECO:0000256" key="1">
    <source>
        <dbReference type="ARBA" id="ARBA00022536"/>
    </source>
</evidence>
<evidence type="ECO:0000313" key="9">
    <source>
        <dbReference type="EMBL" id="CAC5398374.1"/>
    </source>
</evidence>
<feature type="disulfide bond" evidence="4">
    <location>
        <begin position="50"/>
        <end position="59"/>
    </location>
</feature>
<dbReference type="InterPro" id="IPR001304">
    <property type="entry name" value="C-type_lectin-like"/>
</dbReference>
<keyword evidence="3 4" id="KW-1015">Disulfide bond</keyword>
<dbReference type="SMART" id="SM00179">
    <property type="entry name" value="EGF_CA"/>
    <property type="match status" value="1"/>
</dbReference>
<dbReference type="Proteomes" id="UP000507470">
    <property type="component" value="Unassembled WGS sequence"/>
</dbReference>
<dbReference type="PROSITE" id="PS50026">
    <property type="entry name" value="EGF_3"/>
    <property type="match status" value="1"/>
</dbReference>
<dbReference type="InterPro" id="IPR016186">
    <property type="entry name" value="C-type_lectin-like/link_sf"/>
</dbReference>
<organism evidence="9 10">
    <name type="scientific">Mytilus coruscus</name>
    <name type="common">Sea mussel</name>
    <dbReference type="NCBI Taxonomy" id="42192"/>
    <lineage>
        <taxon>Eukaryota</taxon>
        <taxon>Metazoa</taxon>
        <taxon>Spiralia</taxon>
        <taxon>Lophotrochozoa</taxon>
        <taxon>Mollusca</taxon>
        <taxon>Bivalvia</taxon>
        <taxon>Autobranchia</taxon>
        <taxon>Pteriomorphia</taxon>
        <taxon>Mytilida</taxon>
        <taxon>Mytiloidea</taxon>
        <taxon>Mytilidae</taxon>
        <taxon>Mytilinae</taxon>
        <taxon>Mytilus</taxon>
    </lineage>
</organism>
<dbReference type="InterPro" id="IPR016187">
    <property type="entry name" value="CTDL_fold"/>
</dbReference>
<evidence type="ECO:0000256" key="4">
    <source>
        <dbReference type="PROSITE-ProRule" id="PRU00076"/>
    </source>
</evidence>
<gene>
    <name evidence="9" type="ORF">MCOR_32750</name>
</gene>
<dbReference type="Gene3D" id="2.10.25.10">
    <property type="entry name" value="Laminin"/>
    <property type="match status" value="1"/>
</dbReference>
<keyword evidence="6" id="KW-0732">Signal</keyword>
<name>A0A6J8CTI4_MYTCO</name>
<dbReference type="CDD" id="cd00054">
    <property type="entry name" value="EGF_CA"/>
    <property type="match status" value="1"/>
</dbReference>
<accession>A0A6J8CTI4</accession>
<dbReference type="OrthoDB" id="6127264at2759"/>
<dbReference type="PROSITE" id="PS01186">
    <property type="entry name" value="EGF_2"/>
    <property type="match status" value="1"/>
</dbReference>
<dbReference type="Gene3D" id="3.10.100.10">
    <property type="entry name" value="Mannose-Binding Protein A, subunit A"/>
    <property type="match status" value="1"/>
</dbReference>
<dbReference type="SUPFAM" id="SSF57196">
    <property type="entry name" value="EGF/Laminin"/>
    <property type="match status" value="1"/>
</dbReference>
<comment type="caution">
    <text evidence="4">Lacks conserved residue(s) required for the propagation of feature annotation.</text>
</comment>
<feature type="compositionally biased region" description="Basic and acidic residues" evidence="5">
    <location>
        <begin position="254"/>
        <end position="266"/>
    </location>
</feature>
<feature type="compositionally biased region" description="Basic and acidic residues" evidence="5">
    <location>
        <begin position="274"/>
        <end position="295"/>
    </location>
</feature>
<feature type="region of interest" description="Disordered" evidence="5">
    <location>
        <begin position="251"/>
        <end position="295"/>
    </location>
</feature>
<evidence type="ECO:0000256" key="2">
    <source>
        <dbReference type="ARBA" id="ARBA00022737"/>
    </source>
</evidence>
<evidence type="ECO:0000256" key="6">
    <source>
        <dbReference type="SAM" id="SignalP"/>
    </source>
</evidence>
<dbReference type="GO" id="GO:0005509">
    <property type="term" value="F:calcium ion binding"/>
    <property type="evidence" value="ECO:0007669"/>
    <property type="project" value="InterPro"/>
</dbReference>
<evidence type="ECO:0008006" key="11">
    <source>
        <dbReference type="Google" id="ProtNLM"/>
    </source>
</evidence>
<evidence type="ECO:0000256" key="3">
    <source>
        <dbReference type="ARBA" id="ARBA00023157"/>
    </source>
</evidence>
<keyword evidence="2" id="KW-0677">Repeat</keyword>
<dbReference type="CDD" id="cd00037">
    <property type="entry name" value="CLECT"/>
    <property type="match status" value="1"/>
</dbReference>
<feature type="signal peptide" evidence="6">
    <location>
        <begin position="1"/>
        <end position="21"/>
    </location>
</feature>
<dbReference type="InterPro" id="IPR001881">
    <property type="entry name" value="EGF-like_Ca-bd_dom"/>
</dbReference>
<dbReference type="PROSITE" id="PS50041">
    <property type="entry name" value="C_TYPE_LECTIN_2"/>
    <property type="match status" value="1"/>
</dbReference>
<proteinExistence type="predicted"/>
<dbReference type="Pfam" id="PF00059">
    <property type="entry name" value="Lectin_C"/>
    <property type="match status" value="1"/>
</dbReference>
<dbReference type="FunFam" id="2.10.25.10:FF:000095">
    <property type="entry name" value="Notch, isoform B"/>
    <property type="match status" value="1"/>
</dbReference>
<keyword evidence="1 4" id="KW-0245">EGF-like domain</keyword>
<protein>
    <recommendedName>
        <fullName evidence="11">C-type lectin domain-containing protein</fullName>
    </recommendedName>
</protein>